<feature type="region of interest" description="Disordered" evidence="1">
    <location>
        <begin position="1"/>
        <end position="23"/>
    </location>
</feature>
<evidence type="ECO:0000313" key="3">
    <source>
        <dbReference type="Proteomes" id="UP000053424"/>
    </source>
</evidence>
<dbReference type="SUPFAM" id="SSF56112">
    <property type="entry name" value="Protein kinase-like (PK-like)"/>
    <property type="match status" value="1"/>
</dbReference>
<gene>
    <name evidence="2" type="ORF">M413DRAFT_445830</name>
</gene>
<dbReference type="EMBL" id="KN831781">
    <property type="protein sequence ID" value="KIM41107.1"/>
    <property type="molecule type" value="Genomic_DNA"/>
</dbReference>
<dbReference type="STRING" id="686832.A0A0C2YJC2"/>
<keyword evidence="3" id="KW-1185">Reference proteome</keyword>
<proteinExistence type="predicted"/>
<evidence type="ECO:0008006" key="4">
    <source>
        <dbReference type="Google" id="ProtNLM"/>
    </source>
</evidence>
<sequence>MESEPARKRRLSDDGSSGGPHHVAGQRFLNKLILTKISTTLNQDPSADLTVLLSDVSASYPSKRRKATETRTSARKDRVADSAGKDEMPIIMPPPPNLEVLYPIAPAALAAMGLSDGSSETEIESALIQLPQTFSRGEILHNLCGRQIIALDSNVVVKCGPKVDPAEHYLLEYLRVHCPTMRSPEPLGFFMLDHQPHLFMTRIKGVTLHSRWPSMSASQKSSVCSKLDVMLSDLRGIPWTPGVPLGSLISPHICKDTRHHVRTGGPIYNEAEFNDFLLRTPLKCDDHQIVLCHGDLNPKNIILLGYSGRK</sequence>
<feature type="compositionally biased region" description="Basic and acidic residues" evidence="1">
    <location>
        <begin position="67"/>
        <end position="88"/>
    </location>
</feature>
<accession>A0A0C2YJC2</accession>
<dbReference type="Proteomes" id="UP000053424">
    <property type="component" value="Unassembled WGS sequence"/>
</dbReference>
<dbReference type="PANTHER" id="PTHR21310:SF15">
    <property type="entry name" value="AMINOGLYCOSIDE PHOSPHOTRANSFERASE DOMAIN-CONTAINING PROTEIN"/>
    <property type="match status" value="1"/>
</dbReference>
<dbReference type="AlphaFoldDB" id="A0A0C2YJC2"/>
<evidence type="ECO:0000313" key="2">
    <source>
        <dbReference type="EMBL" id="KIM41107.1"/>
    </source>
</evidence>
<evidence type="ECO:0000256" key="1">
    <source>
        <dbReference type="SAM" id="MobiDB-lite"/>
    </source>
</evidence>
<feature type="region of interest" description="Disordered" evidence="1">
    <location>
        <begin position="60"/>
        <end position="90"/>
    </location>
</feature>
<dbReference type="PANTHER" id="PTHR21310">
    <property type="entry name" value="AMINOGLYCOSIDE PHOSPHOTRANSFERASE-RELATED-RELATED"/>
    <property type="match status" value="1"/>
</dbReference>
<organism evidence="2 3">
    <name type="scientific">Hebeloma cylindrosporum</name>
    <dbReference type="NCBI Taxonomy" id="76867"/>
    <lineage>
        <taxon>Eukaryota</taxon>
        <taxon>Fungi</taxon>
        <taxon>Dikarya</taxon>
        <taxon>Basidiomycota</taxon>
        <taxon>Agaricomycotina</taxon>
        <taxon>Agaricomycetes</taxon>
        <taxon>Agaricomycetidae</taxon>
        <taxon>Agaricales</taxon>
        <taxon>Agaricineae</taxon>
        <taxon>Hymenogastraceae</taxon>
        <taxon>Hebeloma</taxon>
    </lineage>
</organism>
<reference evidence="2 3" key="1">
    <citation type="submission" date="2014-04" db="EMBL/GenBank/DDBJ databases">
        <authorList>
            <consortium name="DOE Joint Genome Institute"/>
            <person name="Kuo A."/>
            <person name="Gay G."/>
            <person name="Dore J."/>
            <person name="Kohler A."/>
            <person name="Nagy L.G."/>
            <person name="Floudas D."/>
            <person name="Copeland A."/>
            <person name="Barry K.W."/>
            <person name="Cichocki N."/>
            <person name="Veneault-Fourrey C."/>
            <person name="LaButti K."/>
            <person name="Lindquist E.A."/>
            <person name="Lipzen A."/>
            <person name="Lundell T."/>
            <person name="Morin E."/>
            <person name="Murat C."/>
            <person name="Sun H."/>
            <person name="Tunlid A."/>
            <person name="Henrissat B."/>
            <person name="Grigoriev I.V."/>
            <person name="Hibbett D.S."/>
            <person name="Martin F."/>
            <person name="Nordberg H.P."/>
            <person name="Cantor M.N."/>
            <person name="Hua S.X."/>
        </authorList>
    </citation>
    <scope>NUCLEOTIDE SEQUENCE [LARGE SCALE GENOMIC DNA]</scope>
    <source>
        <strain evidence="3">h7</strain>
    </source>
</reference>
<dbReference type="InterPro" id="IPR011009">
    <property type="entry name" value="Kinase-like_dom_sf"/>
</dbReference>
<protein>
    <recommendedName>
        <fullName evidence="4">Aminoglycoside phosphotransferase domain-containing protein</fullName>
    </recommendedName>
</protein>
<dbReference type="InterPro" id="IPR051678">
    <property type="entry name" value="AGP_Transferase"/>
</dbReference>
<dbReference type="HOGENOM" id="CLU_021768_10_0_1"/>
<reference evidence="3" key="2">
    <citation type="submission" date="2015-01" db="EMBL/GenBank/DDBJ databases">
        <title>Evolutionary Origins and Diversification of the Mycorrhizal Mutualists.</title>
        <authorList>
            <consortium name="DOE Joint Genome Institute"/>
            <consortium name="Mycorrhizal Genomics Consortium"/>
            <person name="Kohler A."/>
            <person name="Kuo A."/>
            <person name="Nagy L.G."/>
            <person name="Floudas D."/>
            <person name="Copeland A."/>
            <person name="Barry K.W."/>
            <person name="Cichocki N."/>
            <person name="Veneault-Fourrey C."/>
            <person name="LaButti K."/>
            <person name="Lindquist E.A."/>
            <person name="Lipzen A."/>
            <person name="Lundell T."/>
            <person name="Morin E."/>
            <person name="Murat C."/>
            <person name="Riley R."/>
            <person name="Ohm R."/>
            <person name="Sun H."/>
            <person name="Tunlid A."/>
            <person name="Henrissat B."/>
            <person name="Grigoriev I.V."/>
            <person name="Hibbett D.S."/>
            <person name="Martin F."/>
        </authorList>
    </citation>
    <scope>NUCLEOTIDE SEQUENCE [LARGE SCALE GENOMIC DNA]</scope>
    <source>
        <strain evidence="3">h7</strain>
    </source>
</reference>
<dbReference type="OrthoDB" id="2906425at2759"/>
<name>A0A0C2YJC2_HEBCY</name>